<keyword evidence="3" id="KW-1185">Reference proteome</keyword>
<name>A0A5B8A0H6_9BACT</name>
<dbReference type="InterPro" id="IPR003018">
    <property type="entry name" value="GAF"/>
</dbReference>
<dbReference type="KEGG" id="hyj:FHG12_12875"/>
<dbReference type="SMART" id="SM00065">
    <property type="entry name" value="GAF"/>
    <property type="match status" value="1"/>
</dbReference>
<gene>
    <name evidence="2" type="ORF">FHG12_12875</name>
</gene>
<dbReference type="OrthoDB" id="9811889at2"/>
<evidence type="ECO:0000313" key="2">
    <source>
        <dbReference type="EMBL" id="QDA60941.1"/>
    </source>
</evidence>
<feature type="domain" description="GAF" evidence="1">
    <location>
        <begin position="28"/>
        <end position="171"/>
    </location>
</feature>
<proteinExistence type="predicted"/>
<dbReference type="AlphaFoldDB" id="A0A5B8A0H6"/>
<evidence type="ECO:0000313" key="3">
    <source>
        <dbReference type="Proteomes" id="UP000305398"/>
    </source>
</evidence>
<dbReference type="Proteomes" id="UP000305398">
    <property type="component" value="Chromosome"/>
</dbReference>
<dbReference type="PANTHER" id="PTHR43102">
    <property type="entry name" value="SLR1143 PROTEIN"/>
    <property type="match status" value="1"/>
</dbReference>
<dbReference type="Pfam" id="PF01590">
    <property type="entry name" value="GAF"/>
    <property type="match status" value="1"/>
</dbReference>
<dbReference type="Gene3D" id="3.30.450.40">
    <property type="match status" value="1"/>
</dbReference>
<reference evidence="2 3" key="1">
    <citation type="submission" date="2019-06" db="EMBL/GenBank/DDBJ databases">
        <authorList>
            <person name="Srinivasan S."/>
        </authorList>
    </citation>
    <scope>NUCLEOTIDE SEQUENCE [LARGE SCALE GENOMIC DNA]</scope>
    <source>
        <strain evidence="2 3">17J68-5</strain>
    </source>
</reference>
<sequence length="242" mass="26876">MSLPDSLIPANDIQRLHALAPYQVMGTAPDAVFDEVVRLTAKLFGVPIALVSLIEEDSVWFKANFGLASAERVARNESICSVAILQEETTIYEDLRAQPCHLTNPGVAEALDLRFYAGYPLRTTEGHSIGALCIIDRQPRTLSPIEQERLQKLAAVVMKMLDLRLALKQQPTQAVVTWLQLYHHLDQSLTRLDTLGKLIQWETSPTSVAALDYQQSIQEEATLVTRVLDEQTTAALSALQRS</sequence>
<evidence type="ECO:0000259" key="1">
    <source>
        <dbReference type="SMART" id="SM00065"/>
    </source>
</evidence>
<dbReference type="SUPFAM" id="SSF55781">
    <property type="entry name" value="GAF domain-like"/>
    <property type="match status" value="1"/>
</dbReference>
<protein>
    <submittedName>
        <fullName evidence="2">GAF domain-containing protein</fullName>
    </submittedName>
</protein>
<dbReference type="EMBL" id="CP040896">
    <property type="protein sequence ID" value="QDA60941.1"/>
    <property type="molecule type" value="Genomic_DNA"/>
</dbReference>
<dbReference type="PANTHER" id="PTHR43102:SF2">
    <property type="entry name" value="GAF DOMAIN-CONTAINING PROTEIN"/>
    <property type="match status" value="1"/>
</dbReference>
<organism evidence="2 3">
    <name type="scientific">Hymenobacter jejuensis</name>
    <dbReference type="NCBI Taxonomy" id="2502781"/>
    <lineage>
        <taxon>Bacteria</taxon>
        <taxon>Pseudomonadati</taxon>
        <taxon>Bacteroidota</taxon>
        <taxon>Cytophagia</taxon>
        <taxon>Cytophagales</taxon>
        <taxon>Hymenobacteraceae</taxon>
        <taxon>Hymenobacter</taxon>
    </lineage>
</organism>
<accession>A0A5B8A0H6</accession>
<dbReference type="InterPro" id="IPR029016">
    <property type="entry name" value="GAF-like_dom_sf"/>
</dbReference>